<sequence>MATAASGLAYPERFYAAATYVGFGGSPNSAAKGVASKFSNDTALILYALYQQATIGRCNIPKPRGWSPIEQSKWTSWNELGTMASTEAMRLFVKILEEEDPGWYSRVSDFIPEPVLDVQIN</sequence>
<dbReference type="SUPFAM" id="SSF47027">
    <property type="entry name" value="Acyl-CoA binding protein"/>
    <property type="match status" value="1"/>
</dbReference>
<dbReference type="PRINTS" id="PR00689">
    <property type="entry name" value="ACOABINDINGP"/>
</dbReference>
<dbReference type="GO" id="GO:0005737">
    <property type="term" value="C:cytoplasm"/>
    <property type="evidence" value="ECO:0000318"/>
    <property type="project" value="GO_Central"/>
</dbReference>
<dbReference type="Pfam" id="PF00887">
    <property type="entry name" value="ACBP"/>
    <property type="match status" value="1"/>
</dbReference>
<name>A0A022QRK2_ERYGU</name>
<proteinExistence type="inferred from homology"/>
<dbReference type="GO" id="GO:0006631">
    <property type="term" value="P:fatty acid metabolic process"/>
    <property type="evidence" value="ECO:0000318"/>
    <property type="project" value="GO_Central"/>
</dbReference>
<evidence type="ECO:0000313" key="5">
    <source>
        <dbReference type="Proteomes" id="UP000030748"/>
    </source>
</evidence>
<dbReference type="InterPro" id="IPR000582">
    <property type="entry name" value="Acyl-CoA-binding_protein"/>
</dbReference>
<dbReference type="PANTHER" id="PTHR23310">
    <property type="entry name" value="ACYL-COA-BINDING PROTEIN, ACBP"/>
    <property type="match status" value="1"/>
</dbReference>
<dbReference type="Proteomes" id="UP000030748">
    <property type="component" value="Unassembled WGS sequence"/>
</dbReference>
<evidence type="ECO:0000256" key="2">
    <source>
        <dbReference type="ARBA" id="ARBA00023121"/>
    </source>
</evidence>
<dbReference type="STRING" id="4155.A0A022QRK2"/>
<keyword evidence="2" id="KW-0446">Lipid-binding</keyword>
<gene>
    <name evidence="4" type="ORF">MIMGU_mgv1a0025141mg</name>
</gene>
<evidence type="ECO:0000256" key="1">
    <source>
        <dbReference type="ARBA" id="ARBA00005567"/>
    </source>
</evidence>
<feature type="non-terminal residue" evidence="4">
    <location>
        <position position="121"/>
    </location>
</feature>
<dbReference type="EMBL" id="KI631129">
    <property type="protein sequence ID" value="EYU29898.1"/>
    <property type="molecule type" value="Genomic_DNA"/>
</dbReference>
<feature type="domain" description="ACB" evidence="3">
    <location>
        <begin position="10"/>
        <end position="105"/>
    </location>
</feature>
<dbReference type="InterPro" id="IPR014352">
    <property type="entry name" value="FERM/acyl-CoA-bd_prot_sf"/>
</dbReference>
<keyword evidence="5" id="KW-1185">Reference proteome</keyword>
<dbReference type="AlphaFoldDB" id="A0A022QRK2"/>
<accession>A0A022QRK2</accession>
<evidence type="ECO:0000313" key="4">
    <source>
        <dbReference type="EMBL" id="EYU29898.1"/>
    </source>
</evidence>
<dbReference type="PROSITE" id="PS51228">
    <property type="entry name" value="ACB_2"/>
    <property type="match status" value="1"/>
</dbReference>
<evidence type="ECO:0000259" key="3">
    <source>
        <dbReference type="PROSITE" id="PS51228"/>
    </source>
</evidence>
<protein>
    <recommendedName>
        <fullName evidence="3">ACB domain-containing protein</fullName>
    </recommendedName>
</protein>
<comment type="similarity">
    <text evidence="1">Belongs to the ACBP family.</text>
</comment>
<organism evidence="4 5">
    <name type="scientific">Erythranthe guttata</name>
    <name type="common">Yellow monkey flower</name>
    <name type="synonym">Mimulus guttatus</name>
    <dbReference type="NCBI Taxonomy" id="4155"/>
    <lineage>
        <taxon>Eukaryota</taxon>
        <taxon>Viridiplantae</taxon>
        <taxon>Streptophyta</taxon>
        <taxon>Embryophyta</taxon>
        <taxon>Tracheophyta</taxon>
        <taxon>Spermatophyta</taxon>
        <taxon>Magnoliopsida</taxon>
        <taxon>eudicotyledons</taxon>
        <taxon>Gunneridae</taxon>
        <taxon>Pentapetalae</taxon>
        <taxon>asterids</taxon>
        <taxon>lamiids</taxon>
        <taxon>Lamiales</taxon>
        <taxon>Phrymaceae</taxon>
        <taxon>Erythranthe</taxon>
    </lineage>
</organism>
<dbReference type="PANTHER" id="PTHR23310:SF77">
    <property type="entry name" value="LD25952P"/>
    <property type="match status" value="1"/>
</dbReference>
<dbReference type="InterPro" id="IPR035984">
    <property type="entry name" value="Acyl-CoA-binding_sf"/>
</dbReference>
<dbReference type="Gene3D" id="1.20.80.10">
    <property type="match status" value="1"/>
</dbReference>
<dbReference type="GO" id="GO:0000062">
    <property type="term" value="F:fatty-acyl-CoA binding"/>
    <property type="evidence" value="ECO:0000318"/>
    <property type="project" value="GO_Central"/>
</dbReference>
<reference evidence="4 5" key="1">
    <citation type="journal article" date="2013" name="Proc. Natl. Acad. Sci. U.S.A.">
        <title>Fine-scale variation in meiotic recombination in Mimulus inferred from population shotgun sequencing.</title>
        <authorList>
            <person name="Hellsten U."/>
            <person name="Wright K.M."/>
            <person name="Jenkins J."/>
            <person name="Shu S."/>
            <person name="Yuan Y."/>
            <person name="Wessler S.R."/>
            <person name="Schmutz J."/>
            <person name="Willis J.H."/>
            <person name="Rokhsar D.S."/>
        </authorList>
    </citation>
    <scope>NUCLEOTIDE SEQUENCE [LARGE SCALE GENOMIC DNA]</scope>
    <source>
        <strain evidence="5">cv. DUN x IM62</strain>
    </source>
</reference>